<evidence type="ECO:0000313" key="2">
    <source>
        <dbReference type="Proteomes" id="UP001354709"/>
    </source>
</evidence>
<protein>
    <submittedName>
        <fullName evidence="1">Uncharacterized protein</fullName>
    </submittedName>
</protein>
<dbReference type="Proteomes" id="UP001354709">
    <property type="component" value="Unassembled WGS sequence"/>
</dbReference>
<organism evidence="1 2">
    <name type="scientific">Streptomyces asiaticus subsp. ignotus</name>
    <dbReference type="NCBI Taxonomy" id="3098222"/>
    <lineage>
        <taxon>Bacteria</taxon>
        <taxon>Bacillati</taxon>
        <taxon>Actinomycetota</taxon>
        <taxon>Actinomycetes</taxon>
        <taxon>Kitasatosporales</taxon>
        <taxon>Streptomycetaceae</taxon>
        <taxon>Streptomyces</taxon>
        <taxon>Streptomyces violaceusniger group</taxon>
    </lineage>
</organism>
<comment type="caution">
    <text evidence="1">The sequence shown here is derived from an EMBL/GenBank/DDBJ whole genome shotgun (WGS) entry which is preliminary data.</text>
</comment>
<evidence type="ECO:0000313" key="1">
    <source>
        <dbReference type="EMBL" id="MEE4597999.1"/>
    </source>
</evidence>
<sequence length="54" mass="5655">MEEYLRRGGLASRFGRALPQQMQSALSDVAQALLLPGTVGSAIGQVTGALVVLR</sequence>
<dbReference type="EMBL" id="JAZBJO010000042">
    <property type="protein sequence ID" value="MEE4597999.1"/>
    <property type="molecule type" value="Genomic_DNA"/>
</dbReference>
<accession>A0ABU7QBL1</accession>
<name>A0ABU7QBL1_9ACTN</name>
<dbReference type="RefSeq" id="WP_330814977.1">
    <property type="nucleotide sequence ID" value="NZ_JAZBJO010000042.1"/>
</dbReference>
<gene>
    <name evidence="1" type="ORF">V2J94_40085</name>
</gene>
<proteinExistence type="predicted"/>
<keyword evidence="2" id="KW-1185">Reference proteome</keyword>
<reference evidence="1 2" key="1">
    <citation type="submission" date="2023-11" db="EMBL/GenBank/DDBJ databases">
        <title>30 novel species of actinomycetes from the DSMZ collection.</title>
        <authorList>
            <person name="Nouioui I."/>
        </authorList>
    </citation>
    <scope>NUCLEOTIDE SEQUENCE [LARGE SCALE GENOMIC DNA]</scope>
    <source>
        <strain evidence="1 2">DSM 41524</strain>
    </source>
</reference>